<gene>
    <name evidence="1" type="ORF">K0M31_015873</name>
</gene>
<proteinExistence type="predicted"/>
<comment type="caution">
    <text evidence="1">The sequence shown here is derived from an EMBL/GenBank/DDBJ whole genome shotgun (WGS) entry which is preliminary data.</text>
</comment>
<name>A0AA40KSX5_9HYME</name>
<protein>
    <submittedName>
        <fullName evidence="1">Uncharacterized protein</fullName>
    </submittedName>
</protein>
<keyword evidence="2" id="KW-1185">Reference proteome</keyword>
<reference evidence="1" key="1">
    <citation type="submission" date="2021-10" db="EMBL/GenBank/DDBJ databases">
        <title>Melipona bicolor Genome sequencing and assembly.</title>
        <authorList>
            <person name="Araujo N.S."/>
            <person name="Arias M.C."/>
        </authorList>
    </citation>
    <scope>NUCLEOTIDE SEQUENCE</scope>
    <source>
        <strain evidence="1">USP_2M_L1-L4_2017</strain>
        <tissue evidence="1">Whole body</tissue>
    </source>
</reference>
<evidence type="ECO:0000313" key="2">
    <source>
        <dbReference type="Proteomes" id="UP001177670"/>
    </source>
</evidence>
<accession>A0AA40KSX5</accession>
<sequence length="67" mass="7306">MNVATSKEILMALVASSIVCPGRDAHSLSFHPVPNCPFNFFQPSKVDRIAELGFEARPFGQTTILSN</sequence>
<dbReference type="AlphaFoldDB" id="A0AA40KSX5"/>
<evidence type="ECO:0000313" key="1">
    <source>
        <dbReference type="EMBL" id="KAK1131713.1"/>
    </source>
</evidence>
<organism evidence="1 2">
    <name type="scientific">Melipona bicolor</name>
    <dbReference type="NCBI Taxonomy" id="60889"/>
    <lineage>
        <taxon>Eukaryota</taxon>
        <taxon>Metazoa</taxon>
        <taxon>Ecdysozoa</taxon>
        <taxon>Arthropoda</taxon>
        <taxon>Hexapoda</taxon>
        <taxon>Insecta</taxon>
        <taxon>Pterygota</taxon>
        <taxon>Neoptera</taxon>
        <taxon>Endopterygota</taxon>
        <taxon>Hymenoptera</taxon>
        <taxon>Apocrita</taxon>
        <taxon>Aculeata</taxon>
        <taxon>Apoidea</taxon>
        <taxon>Anthophila</taxon>
        <taxon>Apidae</taxon>
        <taxon>Melipona</taxon>
    </lineage>
</organism>
<dbReference type="Proteomes" id="UP001177670">
    <property type="component" value="Unassembled WGS sequence"/>
</dbReference>
<dbReference type="EMBL" id="JAHYIQ010000005">
    <property type="protein sequence ID" value="KAK1131713.1"/>
    <property type="molecule type" value="Genomic_DNA"/>
</dbReference>